<organism evidence="3">
    <name type="scientific">freshwater metagenome</name>
    <dbReference type="NCBI Taxonomy" id="449393"/>
    <lineage>
        <taxon>unclassified sequences</taxon>
        <taxon>metagenomes</taxon>
        <taxon>ecological metagenomes</taxon>
    </lineage>
</organism>
<protein>
    <submittedName>
        <fullName evidence="3">Unannotated protein</fullName>
    </submittedName>
</protein>
<accession>A0A6J6NJ78</accession>
<dbReference type="GO" id="GO:0009030">
    <property type="term" value="F:thiamine-phosphate kinase activity"/>
    <property type="evidence" value="ECO:0007669"/>
    <property type="project" value="InterPro"/>
</dbReference>
<reference evidence="3" key="1">
    <citation type="submission" date="2020-05" db="EMBL/GenBank/DDBJ databases">
        <authorList>
            <person name="Chiriac C."/>
            <person name="Salcher M."/>
            <person name="Ghai R."/>
            <person name="Kavagutti S V."/>
        </authorList>
    </citation>
    <scope>NUCLEOTIDE SEQUENCE</scope>
</reference>
<dbReference type="Pfam" id="PF00586">
    <property type="entry name" value="AIRS"/>
    <property type="match status" value="1"/>
</dbReference>
<dbReference type="PANTHER" id="PTHR30270:SF0">
    <property type="entry name" value="THIAMINE-MONOPHOSPHATE KINASE"/>
    <property type="match status" value="1"/>
</dbReference>
<dbReference type="PANTHER" id="PTHR30270">
    <property type="entry name" value="THIAMINE-MONOPHOSPHATE KINASE"/>
    <property type="match status" value="1"/>
</dbReference>
<dbReference type="SUPFAM" id="SSF56042">
    <property type="entry name" value="PurM C-terminal domain-like"/>
    <property type="match status" value="1"/>
</dbReference>
<dbReference type="InterPro" id="IPR036921">
    <property type="entry name" value="PurM-like_N_sf"/>
</dbReference>
<gene>
    <name evidence="3" type="ORF">UFOPK2360_00792</name>
</gene>
<evidence type="ECO:0000259" key="2">
    <source>
        <dbReference type="Pfam" id="PF02769"/>
    </source>
</evidence>
<evidence type="ECO:0000259" key="1">
    <source>
        <dbReference type="Pfam" id="PF00586"/>
    </source>
</evidence>
<dbReference type="SUPFAM" id="SSF55326">
    <property type="entry name" value="PurM N-terminal domain-like"/>
    <property type="match status" value="1"/>
</dbReference>
<dbReference type="Pfam" id="PF02769">
    <property type="entry name" value="AIRS_C"/>
    <property type="match status" value="1"/>
</dbReference>
<dbReference type="PIRSF" id="PIRSF005303">
    <property type="entry name" value="Thiam_monoph_kin"/>
    <property type="match status" value="1"/>
</dbReference>
<dbReference type="Gene3D" id="3.30.1330.10">
    <property type="entry name" value="PurM-like, N-terminal domain"/>
    <property type="match status" value="1"/>
</dbReference>
<evidence type="ECO:0000313" key="3">
    <source>
        <dbReference type="EMBL" id="CAB4684774.1"/>
    </source>
</evidence>
<dbReference type="GO" id="GO:0009228">
    <property type="term" value="P:thiamine biosynthetic process"/>
    <property type="evidence" value="ECO:0007669"/>
    <property type="project" value="InterPro"/>
</dbReference>
<dbReference type="AlphaFoldDB" id="A0A6J6NJ78"/>
<proteinExistence type="inferred from homology"/>
<name>A0A6J6NJ78_9ZZZZ</name>
<sequence length="326" mass="34022">MGLQVAQIGEGALIAALGKIFGEVQNLKNQKNLLFGIGDDGAVLAPSALATVATMDLAVEDVHFKTDWSTAKQIGAKVAVANIADIYAMGGEPHSLLVGISLTGQEELEWVLDLARGITEEAKKVGAQVIGGDTVRGEKITIAITALGNTSEPIYRSGAKVGDQLVISGLPGASAAGLALLKADKRELFPEIVNAHLQPSVDGKRAHALISAGATAMCDLSDGLLVDVTRISEASGVGIKINLDHLNLSSLIEVGTTLAVDPMSWVLTSGEEHLFIATLPPSSALPEGVLRIGEVIHGSGVEVSGEFLDARTRIESTSKDWQHFEK</sequence>
<dbReference type="EMBL" id="CAEZXH010000042">
    <property type="protein sequence ID" value="CAB4684774.1"/>
    <property type="molecule type" value="Genomic_DNA"/>
</dbReference>
<dbReference type="CDD" id="cd02194">
    <property type="entry name" value="ThiL"/>
    <property type="match status" value="1"/>
</dbReference>
<dbReference type="InterPro" id="IPR010918">
    <property type="entry name" value="PurM-like_C_dom"/>
</dbReference>
<dbReference type="NCBIfam" id="TIGR01379">
    <property type="entry name" value="thiL"/>
    <property type="match status" value="1"/>
</dbReference>
<dbReference type="InterPro" id="IPR006283">
    <property type="entry name" value="ThiL-like"/>
</dbReference>
<dbReference type="Gene3D" id="3.90.650.10">
    <property type="entry name" value="PurM-like C-terminal domain"/>
    <property type="match status" value="1"/>
</dbReference>
<dbReference type="HAMAP" id="MF_02128">
    <property type="entry name" value="TMP_kinase"/>
    <property type="match status" value="1"/>
</dbReference>
<feature type="domain" description="PurM-like N-terminal" evidence="1">
    <location>
        <begin position="38"/>
        <end position="148"/>
    </location>
</feature>
<dbReference type="InterPro" id="IPR036676">
    <property type="entry name" value="PurM-like_C_sf"/>
</dbReference>
<feature type="domain" description="PurM-like C-terminal" evidence="2">
    <location>
        <begin position="160"/>
        <end position="283"/>
    </location>
</feature>
<dbReference type="InterPro" id="IPR016188">
    <property type="entry name" value="PurM-like_N"/>
</dbReference>